<dbReference type="Proteomes" id="UP000711178">
    <property type="component" value="Unassembled WGS sequence"/>
</dbReference>
<organism evidence="2 3">
    <name type="scientific">Chromobacterium subtsugae</name>
    <dbReference type="NCBI Taxonomy" id="251747"/>
    <lineage>
        <taxon>Bacteria</taxon>
        <taxon>Pseudomonadati</taxon>
        <taxon>Pseudomonadota</taxon>
        <taxon>Betaproteobacteria</taxon>
        <taxon>Neisseriales</taxon>
        <taxon>Chromobacteriaceae</taxon>
        <taxon>Chromobacterium</taxon>
    </lineage>
</organism>
<evidence type="ECO:0000313" key="2">
    <source>
        <dbReference type="EMBL" id="MBW8288832.1"/>
    </source>
</evidence>
<evidence type="ECO:0000313" key="3">
    <source>
        <dbReference type="Proteomes" id="UP000711178"/>
    </source>
</evidence>
<dbReference type="RefSeq" id="WP_043577005.1">
    <property type="nucleotide sequence ID" value="NZ_CP142381.1"/>
</dbReference>
<keyword evidence="1" id="KW-0175">Coiled coil</keyword>
<evidence type="ECO:0000256" key="1">
    <source>
        <dbReference type="SAM" id="Coils"/>
    </source>
</evidence>
<comment type="caution">
    <text evidence="2">The sequence shown here is derived from an EMBL/GenBank/DDBJ whole genome shotgun (WGS) entry which is preliminary data.</text>
</comment>
<reference evidence="2 3" key="1">
    <citation type="submission" date="2021-05" db="EMBL/GenBank/DDBJ databases">
        <title>Draft Whole Genome Sequencing Of Biosensor Chromobacterium violaceum Strain CV026 Reveals A Regulatory RNA In Chromobacterium violaceum Phenotype Regulatory Network.</title>
        <authorList>
            <person name="Hong K.W."/>
            <person name="Chan K.G."/>
            <person name="Chang C.-Y."/>
        </authorList>
    </citation>
    <scope>NUCLEOTIDE SEQUENCE [LARGE SCALE GENOMIC DNA]</scope>
    <source>
        <strain evidence="2 3">ATCC 31532</strain>
    </source>
</reference>
<proteinExistence type="predicted"/>
<keyword evidence="3" id="KW-1185">Reference proteome</keyword>
<sequence length="146" mass="16863">MHIQNPNTHETVAFAVAGLTERLAAFEQDLNAWQNLADNAARRVQTAEALRSETEQARKDCRQAMRSSLGIPTKAVRELKGKEMANLELAEETLKIAEEEKIQAEMQQERLFEQRQTLVKERQTLVKERDALRRQYWDAVLDDQIT</sequence>
<feature type="coiled-coil region" evidence="1">
    <location>
        <begin position="16"/>
        <end position="135"/>
    </location>
</feature>
<gene>
    <name evidence="2" type="ORF">KIF53_14440</name>
</gene>
<accession>A0ABS7FFN7</accession>
<dbReference type="GeneID" id="89684279"/>
<dbReference type="EMBL" id="JAHDTB010000012">
    <property type="protein sequence ID" value="MBW8288832.1"/>
    <property type="molecule type" value="Genomic_DNA"/>
</dbReference>
<name>A0ABS7FFN7_9NEIS</name>
<protein>
    <submittedName>
        <fullName evidence="2">Uncharacterized protein</fullName>
    </submittedName>
</protein>